<dbReference type="PANTHER" id="PTHR30203:SF33">
    <property type="entry name" value="BLR4455 PROTEIN"/>
    <property type="match status" value="1"/>
</dbReference>
<dbReference type="EMBL" id="BJXN01000027">
    <property type="protein sequence ID" value="GEM90900.1"/>
    <property type="molecule type" value="Genomic_DNA"/>
</dbReference>
<accession>A0A511RML3</accession>
<feature type="coiled-coil region" evidence="1">
    <location>
        <begin position="186"/>
        <end position="213"/>
    </location>
</feature>
<reference evidence="4 5" key="1">
    <citation type="submission" date="2019-07" db="EMBL/GenBank/DDBJ databases">
        <title>Whole genome shotgun sequence of Oceanithermus desulfurans NBRC 100063.</title>
        <authorList>
            <person name="Hosoyama A."/>
            <person name="Uohara A."/>
            <person name="Ohji S."/>
            <person name="Ichikawa N."/>
        </authorList>
    </citation>
    <scope>NUCLEOTIDE SEQUENCE [LARGE SCALE GENOMIC DNA]</scope>
    <source>
        <strain evidence="4 5">NBRC 100063</strain>
    </source>
</reference>
<dbReference type="SUPFAM" id="SSF56954">
    <property type="entry name" value="Outer membrane efflux proteins (OEP)"/>
    <property type="match status" value="1"/>
</dbReference>
<feature type="chain" id="PRO_5021972409" evidence="3">
    <location>
        <begin position="22"/>
        <end position="438"/>
    </location>
</feature>
<sequence length="438" mass="48442">MKRRIWAAWLLSLAAAQPAFLTSLQAHPQLRAARLQVEARALAARLAPNRLAFDAQGGWTRRALDPAEPCPFLADPDPSNDVLCSFVSPDVPNEASQAEVGLTLRPLTFGDYADRSRLADLDLAEARLDYRKAQAELEAAALRAALSLAEARQGLEVAREGRRLAEAALAATELRRRKGAAGDADLRAARLALEDARARVEQAREGLELAQKGLAAFTSEPPPPPPWPLEPPERAEPASLARARIAVERARVALKNRGRDFWPTVEVGYRLNLDDRSSLAVSLESRTLGARVAYGYATFADPARARTRTEWRVGARLSLSAETWAQQSEARLQLRAAEAALEAARRQAVVEALRLRQRIDQALRAAERAAARLDAARADEREARERQRLGLITPLQLMQTQLARLQAELQLQQAENDVRRARLERLVFLAVPPSEVWR</sequence>
<name>A0A511RML3_9DEIN</name>
<feature type="coiled-coil region" evidence="1">
    <location>
        <begin position="123"/>
        <end position="152"/>
    </location>
</feature>
<feature type="region of interest" description="Disordered" evidence="2">
    <location>
        <begin position="216"/>
        <end position="235"/>
    </location>
</feature>
<dbReference type="Proteomes" id="UP000321827">
    <property type="component" value="Unassembled WGS sequence"/>
</dbReference>
<evidence type="ECO:0000256" key="3">
    <source>
        <dbReference type="SAM" id="SignalP"/>
    </source>
</evidence>
<feature type="signal peptide" evidence="3">
    <location>
        <begin position="1"/>
        <end position="21"/>
    </location>
</feature>
<dbReference type="PANTHER" id="PTHR30203">
    <property type="entry name" value="OUTER MEMBRANE CATION EFFLUX PROTEIN"/>
    <property type="match status" value="1"/>
</dbReference>
<evidence type="ECO:0000313" key="4">
    <source>
        <dbReference type="EMBL" id="GEM90900.1"/>
    </source>
</evidence>
<evidence type="ECO:0000313" key="5">
    <source>
        <dbReference type="Proteomes" id="UP000321827"/>
    </source>
</evidence>
<dbReference type="Gene3D" id="1.20.1600.10">
    <property type="entry name" value="Outer membrane efflux proteins (OEP)"/>
    <property type="match status" value="1"/>
</dbReference>
<organism evidence="4 5">
    <name type="scientific">Oceanithermus desulfurans NBRC 100063</name>
    <dbReference type="NCBI Taxonomy" id="1227550"/>
    <lineage>
        <taxon>Bacteria</taxon>
        <taxon>Thermotogati</taxon>
        <taxon>Deinococcota</taxon>
        <taxon>Deinococci</taxon>
        <taxon>Thermales</taxon>
        <taxon>Thermaceae</taxon>
        <taxon>Oceanithermus</taxon>
    </lineage>
</organism>
<gene>
    <name evidence="4" type="ORF">ODE01S_23340</name>
</gene>
<keyword evidence="3" id="KW-0732">Signal</keyword>
<comment type="caution">
    <text evidence="4">The sequence shown here is derived from an EMBL/GenBank/DDBJ whole genome shotgun (WGS) entry which is preliminary data.</text>
</comment>
<dbReference type="RefSeq" id="WP_147149070.1">
    <property type="nucleotide sequence ID" value="NZ_BJXN01000027.1"/>
</dbReference>
<evidence type="ECO:0000256" key="2">
    <source>
        <dbReference type="SAM" id="MobiDB-lite"/>
    </source>
</evidence>
<dbReference type="GO" id="GO:0015562">
    <property type="term" value="F:efflux transmembrane transporter activity"/>
    <property type="evidence" value="ECO:0007669"/>
    <property type="project" value="InterPro"/>
</dbReference>
<protein>
    <submittedName>
        <fullName evidence="4">Transporter</fullName>
    </submittedName>
</protein>
<feature type="coiled-coil region" evidence="1">
    <location>
        <begin position="327"/>
        <end position="424"/>
    </location>
</feature>
<proteinExistence type="predicted"/>
<keyword evidence="1" id="KW-0175">Coiled coil</keyword>
<dbReference type="AlphaFoldDB" id="A0A511RML3"/>
<feature type="compositionally biased region" description="Pro residues" evidence="2">
    <location>
        <begin position="220"/>
        <end position="230"/>
    </location>
</feature>
<dbReference type="InterPro" id="IPR010131">
    <property type="entry name" value="MdtP/NodT-like"/>
</dbReference>
<evidence type="ECO:0000256" key="1">
    <source>
        <dbReference type="SAM" id="Coils"/>
    </source>
</evidence>